<evidence type="ECO:0000256" key="9">
    <source>
        <dbReference type="ARBA" id="ARBA00022833"/>
    </source>
</evidence>
<dbReference type="SUPFAM" id="SSF63737">
    <property type="entry name" value="Leukotriene A4 hydrolase N-terminal domain"/>
    <property type="match status" value="1"/>
</dbReference>
<dbReference type="CDD" id="cd09602">
    <property type="entry name" value="M1_APN"/>
    <property type="match status" value="1"/>
</dbReference>
<protein>
    <recommendedName>
        <fullName evidence="5">Aminopeptidase N</fullName>
        <ecNumber evidence="4">3.4.11.2</ecNumber>
    </recommendedName>
</protein>
<accession>A0A512AZ64</accession>
<keyword evidence="9" id="KW-0862">Zinc</keyword>
<evidence type="ECO:0000256" key="2">
    <source>
        <dbReference type="ARBA" id="ARBA00001947"/>
    </source>
</evidence>
<evidence type="ECO:0000256" key="6">
    <source>
        <dbReference type="ARBA" id="ARBA00022670"/>
    </source>
</evidence>
<evidence type="ECO:0000256" key="3">
    <source>
        <dbReference type="ARBA" id="ARBA00010136"/>
    </source>
</evidence>
<dbReference type="GO" id="GO:0005615">
    <property type="term" value="C:extracellular space"/>
    <property type="evidence" value="ECO:0007669"/>
    <property type="project" value="TreeGrafter"/>
</dbReference>
<feature type="domain" description="Aminopeptidase N-like N-terminal" evidence="12">
    <location>
        <begin position="23"/>
        <end position="184"/>
    </location>
</feature>
<dbReference type="PANTHER" id="PTHR11533:SF299">
    <property type="entry name" value="AMINOPEPTIDASE"/>
    <property type="match status" value="1"/>
</dbReference>
<dbReference type="InterPro" id="IPR001930">
    <property type="entry name" value="Peptidase_M1"/>
</dbReference>
<dbReference type="InterPro" id="IPR027268">
    <property type="entry name" value="Peptidase_M4/M1_CTD_sf"/>
</dbReference>
<dbReference type="Pfam" id="PF01433">
    <property type="entry name" value="Peptidase_M1"/>
    <property type="match status" value="1"/>
</dbReference>
<dbReference type="GO" id="GO:0016020">
    <property type="term" value="C:membrane"/>
    <property type="evidence" value="ECO:0007669"/>
    <property type="project" value="TreeGrafter"/>
</dbReference>
<dbReference type="GO" id="GO:0006508">
    <property type="term" value="P:proteolysis"/>
    <property type="evidence" value="ECO:0007669"/>
    <property type="project" value="UniProtKB-KW"/>
</dbReference>
<keyword evidence="10" id="KW-0482">Metalloprotease</keyword>
<comment type="similarity">
    <text evidence="3">Belongs to the peptidase M1 family.</text>
</comment>
<dbReference type="InterPro" id="IPR050344">
    <property type="entry name" value="Peptidase_M1_aminopeptidases"/>
</dbReference>
<dbReference type="InterPro" id="IPR014782">
    <property type="entry name" value="Peptidase_M1_dom"/>
</dbReference>
<keyword evidence="6" id="KW-0645">Protease</keyword>
<comment type="catalytic activity">
    <reaction evidence="1">
        <text>Release of an N-terminal amino acid, Xaa-|-Yaa- from a peptide, amide or arylamide. Xaa is preferably Ala, but may be most amino acids including Pro (slow action). When a terminal hydrophobic residue is followed by a prolyl residue, the two may be released as an intact Xaa-Pro dipeptide.</text>
        <dbReference type="EC" id="3.4.11.2"/>
    </reaction>
</comment>
<evidence type="ECO:0000256" key="4">
    <source>
        <dbReference type="ARBA" id="ARBA00012564"/>
    </source>
</evidence>
<organism evidence="13 14">
    <name type="scientific">Adhaeribacter aerolatus</name>
    <dbReference type="NCBI Taxonomy" id="670289"/>
    <lineage>
        <taxon>Bacteria</taxon>
        <taxon>Pseudomonadati</taxon>
        <taxon>Bacteroidota</taxon>
        <taxon>Cytophagia</taxon>
        <taxon>Cytophagales</taxon>
        <taxon>Hymenobacteraceae</taxon>
        <taxon>Adhaeribacter</taxon>
    </lineage>
</organism>
<dbReference type="AlphaFoldDB" id="A0A512AZ64"/>
<dbReference type="Gene3D" id="2.60.40.1730">
    <property type="entry name" value="tricorn interacting facor f3 domain"/>
    <property type="match status" value="1"/>
</dbReference>
<sequence length="835" mass="95786">MPVEPGISQTLATYRKQVIRNISYQLAFQIPASKNEPIPATETITFELQEKEKPLQLDFKEKRENLAQVKVNGRDIPVMFEQEHLIVSPKYLKTGKNEIYISFAAGNLSLNRNEDYLYTLLVPDRARTVFPCFDQPDLKATFKLTLTLPRSWQALTNAALQDSSITSANKTLNFGTTDTISTYLFSFAAGKFRHLSQTQNGRPMHFYHRETDQQKIAESLNPIFKLHHDALTFLTDYTQLPYPFQKFDFVAIPDFQYNGMEHVGAIQYKAASLFLDEGATQDQKNNRSNLIAHETAHMWFGDLVTMRWFNDVWMKEVFANFMADKITQQTGATSDFDLKFLTDHYLAAYSVDRTAGANPIRQPLTNLQEAGTLYGNIIYHKAPIVMRQLELLMGPDNFRQGIREYLKKYANGNASWPELIQLLDTHTPINLAQWSQVWVSEPGRPEISYELLNQQNKISKLIISQKGEDGSDRIWPQQFTVSLVYPNHTEDILVHLNKREIIIPEAAGKPVPDYLLFNPTGLGYGLFPVDTKMLPNLFTIKNPVSRASALINLYENMLRGRRVKPAELLRLYAAGAALETEELNLKLLTNQLSQLYWQFTLPEQRHIVANTLENTLWQAMIRQKAPNNKKLLFKAYQHISLTKAAQDKIYQIWQKQQAPAGVKLTEDDFTALALALAVQDYPQTPTLLETQYERIQNPDRKKRFRYLWPALSGDQSQRDSFFNSLKDEHNREQEAWVVSALEYLHHPLRQNASVKYLPASLELLQQIQLTGDIFFPASWLQASLGAYQSTAAAKAVRQFLQDNPHYNPKLKAKILQATHNLFRAEELLSNTVKAH</sequence>
<dbReference type="Gene3D" id="1.10.390.10">
    <property type="entry name" value="Neutral Protease Domain 2"/>
    <property type="match status" value="1"/>
</dbReference>
<reference evidence="13 14" key="1">
    <citation type="submission" date="2019-07" db="EMBL/GenBank/DDBJ databases">
        <title>Whole genome shotgun sequence of Adhaeribacter aerolatus NBRC 106133.</title>
        <authorList>
            <person name="Hosoyama A."/>
            <person name="Uohara A."/>
            <person name="Ohji S."/>
            <person name="Ichikawa N."/>
        </authorList>
    </citation>
    <scope>NUCLEOTIDE SEQUENCE [LARGE SCALE GENOMIC DNA]</scope>
    <source>
        <strain evidence="13 14">NBRC 106133</strain>
    </source>
</reference>
<dbReference type="GO" id="GO:0016285">
    <property type="term" value="F:alanyl aminopeptidase activity"/>
    <property type="evidence" value="ECO:0007669"/>
    <property type="project" value="UniProtKB-EC"/>
</dbReference>
<evidence type="ECO:0000256" key="10">
    <source>
        <dbReference type="ARBA" id="ARBA00023049"/>
    </source>
</evidence>
<keyword evidence="13" id="KW-0031">Aminopeptidase</keyword>
<dbReference type="PANTHER" id="PTHR11533">
    <property type="entry name" value="PROTEASE M1 ZINC METALLOPROTEASE"/>
    <property type="match status" value="1"/>
</dbReference>
<dbReference type="GO" id="GO:0005737">
    <property type="term" value="C:cytoplasm"/>
    <property type="evidence" value="ECO:0007669"/>
    <property type="project" value="TreeGrafter"/>
</dbReference>
<dbReference type="GO" id="GO:0070006">
    <property type="term" value="F:metalloaminopeptidase activity"/>
    <property type="evidence" value="ECO:0007669"/>
    <property type="project" value="TreeGrafter"/>
</dbReference>
<dbReference type="InterPro" id="IPR042097">
    <property type="entry name" value="Aminopeptidase_N-like_N_sf"/>
</dbReference>
<proteinExistence type="inferred from homology"/>
<comment type="cofactor">
    <cofactor evidence="2">
        <name>Zn(2+)</name>
        <dbReference type="ChEBI" id="CHEBI:29105"/>
    </cofactor>
</comment>
<dbReference type="EMBL" id="BJYS01000019">
    <property type="protein sequence ID" value="GEO05015.1"/>
    <property type="molecule type" value="Genomic_DNA"/>
</dbReference>
<dbReference type="GO" id="GO:0042277">
    <property type="term" value="F:peptide binding"/>
    <property type="evidence" value="ECO:0007669"/>
    <property type="project" value="TreeGrafter"/>
</dbReference>
<dbReference type="Proteomes" id="UP000321532">
    <property type="component" value="Unassembled WGS sequence"/>
</dbReference>
<evidence type="ECO:0000256" key="5">
    <source>
        <dbReference type="ARBA" id="ARBA00015611"/>
    </source>
</evidence>
<evidence type="ECO:0000256" key="8">
    <source>
        <dbReference type="ARBA" id="ARBA00022801"/>
    </source>
</evidence>
<comment type="caution">
    <text evidence="13">The sequence shown here is derived from an EMBL/GenBank/DDBJ whole genome shotgun (WGS) entry which is preliminary data.</text>
</comment>
<evidence type="ECO:0000313" key="13">
    <source>
        <dbReference type="EMBL" id="GEO05015.1"/>
    </source>
</evidence>
<dbReference type="InterPro" id="IPR045357">
    <property type="entry name" value="Aminopeptidase_N-like_N"/>
</dbReference>
<evidence type="ECO:0000256" key="1">
    <source>
        <dbReference type="ARBA" id="ARBA00000098"/>
    </source>
</evidence>
<dbReference type="SUPFAM" id="SSF55486">
    <property type="entry name" value="Metalloproteases ('zincins'), catalytic domain"/>
    <property type="match status" value="1"/>
</dbReference>
<keyword evidence="8" id="KW-0378">Hydrolase</keyword>
<dbReference type="GO" id="GO:0008270">
    <property type="term" value="F:zinc ion binding"/>
    <property type="evidence" value="ECO:0007669"/>
    <property type="project" value="InterPro"/>
</dbReference>
<evidence type="ECO:0000259" key="12">
    <source>
        <dbReference type="Pfam" id="PF17900"/>
    </source>
</evidence>
<evidence type="ECO:0000313" key="14">
    <source>
        <dbReference type="Proteomes" id="UP000321532"/>
    </source>
</evidence>
<keyword evidence="7" id="KW-0479">Metal-binding</keyword>
<gene>
    <name evidence="13" type="ORF">AAE02nite_26790</name>
</gene>
<feature type="domain" description="Peptidase M1 membrane alanine aminopeptidase" evidence="11">
    <location>
        <begin position="228"/>
        <end position="434"/>
    </location>
</feature>
<dbReference type="EC" id="3.4.11.2" evidence="4"/>
<dbReference type="Pfam" id="PF17900">
    <property type="entry name" value="Peptidase_M1_N"/>
    <property type="match status" value="1"/>
</dbReference>
<evidence type="ECO:0000256" key="7">
    <source>
        <dbReference type="ARBA" id="ARBA00022723"/>
    </source>
</evidence>
<name>A0A512AZ64_9BACT</name>
<dbReference type="GO" id="GO:0043171">
    <property type="term" value="P:peptide catabolic process"/>
    <property type="evidence" value="ECO:0007669"/>
    <property type="project" value="TreeGrafter"/>
</dbReference>
<evidence type="ECO:0000259" key="11">
    <source>
        <dbReference type="Pfam" id="PF01433"/>
    </source>
</evidence>
<keyword evidence="14" id="KW-1185">Reference proteome</keyword>
<dbReference type="PRINTS" id="PR00756">
    <property type="entry name" value="ALADIPTASE"/>
</dbReference>